<accession>A0A9X1SHH5</accession>
<dbReference type="Gene3D" id="1.20.1540.10">
    <property type="entry name" value="Rhomboid-like"/>
    <property type="match status" value="1"/>
</dbReference>
<proteinExistence type="predicted"/>
<organism evidence="7 8">
    <name type="scientific">Blastopirellula sediminis</name>
    <dbReference type="NCBI Taxonomy" id="2894196"/>
    <lineage>
        <taxon>Bacteria</taxon>
        <taxon>Pseudomonadati</taxon>
        <taxon>Planctomycetota</taxon>
        <taxon>Planctomycetia</taxon>
        <taxon>Pirellulales</taxon>
        <taxon>Pirellulaceae</taxon>
        <taxon>Blastopirellula</taxon>
    </lineage>
</organism>
<protein>
    <submittedName>
        <fullName evidence="7">Rhomboid family intramembrane serine protease</fullName>
        <ecNumber evidence="7">3.4.21.105</ecNumber>
    </submittedName>
</protein>
<feature type="transmembrane region" description="Helical" evidence="5">
    <location>
        <begin position="106"/>
        <end position="130"/>
    </location>
</feature>
<dbReference type="GO" id="GO:0004252">
    <property type="term" value="F:serine-type endopeptidase activity"/>
    <property type="evidence" value="ECO:0007669"/>
    <property type="project" value="InterPro"/>
</dbReference>
<keyword evidence="3 5" id="KW-1133">Transmembrane helix</keyword>
<feature type="transmembrane region" description="Helical" evidence="5">
    <location>
        <begin position="150"/>
        <end position="178"/>
    </location>
</feature>
<dbReference type="InterPro" id="IPR022764">
    <property type="entry name" value="Peptidase_S54_rhomboid_dom"/>
</dbReference>
<comment type="subcellular location">
    <subcellularLocation>
        <location evidence="1">Membrane</location>
        <topology evidence="1">Multi-pass membrane protein</topology>
    </subcellularLocation>
</comment>
<reference evidence="7" key="1">
    <citation type="submission" date="2021-11" db="EMBL/GenBank/DDBJ databases">
        <title>Genome sequence.</title>
        <authorList>
            <person name="Sun Q."/>
        </authorList>
    </citation>
    <scope>NUCLEOTIDE SEQUENCE</scope>
    <source>
        <strain evidence="7">JC732</strain>
    </source>
</reference>
<feature type="transmembrane region" description="Helical" evidence="5">
    <location>
        <begin position="69"/>
        <end position="94"/>
    </location>
</feature>
<keyword evidence="4 5" id="KW-0472">Membrane</keyword>
<sequence length="216" mass="23501">MDALSPVSLLLLANSDMPPLRLPFTLTLLAALVGTAIWTNTHRGAIGEDDLRDYGYAPRHLLGFEWRRIFSSIFMTVGGWRFYASLLATAVFVGRLEWIYGATRTAVFFFAIHVATLLIESAAIIAPLRFFRHPLGNALHLTHDVGPSAGYYGCFGAVLSLSGFSAPFIGIVALYLALRIVRSLFFVGKNEPDLSADIAHLIAFTLGLAWGSVGQA</sequence>
<dbReference type="Pfam" id="PF01694">
    <property type="entry name" value="Rhomboid"/>
    <property type="match status" value="1"/>
</dbReference>
<name>A0A9X1SHH5_9BACT</name>
<keyword evidence="7" id="KW-0378">Hydrolase</keyword>
<keyword evidence="8" id="KW-1185">Reference proteome</keyword>
<keyword evidence="7" id="KW-0645">Protease</keyword>
<dbReference type="GO" id="GO:0016020">
    <property type="term" value="C:membrane"/>
    <property type="evidence" value="ECO:0007669"/>
    <property type="project" value="UniProtKB-SubCell"/>
</dbReference>
<evidence type="ECO:0000256" key="2">
    <source>
        <dbReference type="ARBA" id="ARBA00022692"/>
    </source>
</evidence>
<dbReference type="EC" id="3.4.21.105" evidence="7"/>
<dbReference type="Proteomes" id="UP001139103">
    <property type="component" value="Unassembled WGS sequence"/>
</dbReference>
<evidence type="ECO:0000259" key="6">
    <source>
        <dbReference type="Pfam" id="PF01694"/>
    </source>
</evidence>
<comment type="caution">
    <text evidence="7">The sequence shown here is derived from an EMBL/GenBank/DDBJ whole genome shotgun (WGS) entry which is preliminary data.</text>
</comment>
<evidence type="ECO:0000256" key="3">
    <source>
        <dbReference type="ARBA" id="ARBA00022989"/>
    </source>
</evidence>
<dbReference type="AlphaFoldDB" id="A0A9X1SHH5"/>
<dbReference type="SUPFAM" id="SSF144091">
    <property type="entry name" value="Rhomboid-like"/>
    <property type="match status" value="1"/>
</dbReference>
<dbReference type="GO" id="GO:0006508">
    <property type="term" value="P:proteolysis"/>
    <property type="evidence" value="ECO:0007669"/>
    <property type="project" value="UniProtKB-KW"/>
</dbReference>
<evidence type="ECO:0000256" key="4">
    <source>
        <dbReference type="ARBA" id="ARBA00023136"/>
    </source>
</evidence>
<dbReference type="RefSeq" id="WP_230215196.1">
    <property type="nucleotide sequence ID" value="NZ_JAJKFT010000002.1"/>
</dbReference>
<dbReference type="EMBL" id="JAJKFT010000002">
    <property type="protein sequence ID" value="MCC9627224.1"/>
    <property type="molecule type" value="Genomic_DNA"/>
</dbReference>
<evidence type="ECO:0000313" key="8">
    <source>
        <dbReference type="Proteomes" id="UP001139103"/>
    </source>
</evidence>
<keyword evidence="2 5" id="KW-0812">Transmembrane</keyword>
<gene>
    <name evidence="7" type="ORF">LOC68_02275</name>
</gene>
<dbReference type="InterPro" id="IPR035952">
    <property type="entry name" value="Rhomboid-like_sf"/>
</dbReference>
<evidence type="ECO:0000313" key="7">
    <source>
        <dbReference type="EMBL" id="MCC9627224.1"/>
    </source>
</evidence>
<evidence type="ECO:0000256" key="5">
    <source>
        <dbReference type="SAM" id="Phobius"/>
    </source>
</evidence>
<feature type="domain" description="Peptidase S54 rhomboid" evidence="6">
    <location>
        <begin position="65"/>
        <end position="212"/>
    </location>
</feature>
<evidence type="ECO:0000256" key="1">
    <source>
        <dbReference type="ARBA" id="ARBA00004141"/>
    </source>
</evidence>